<dbReference type="Proteomes" id="UP000042394">
    <property type="component" value="Unassembled WGS sequence"/>
</dbReference>
<evidence type="ECO:0000313" key="2">
    <source>
        <dbReference type="Proteomes" id="UP000042394"/>
    </source>
</evidence>
<gene>
    <name evidence="1" type="ORF">ERS008207_04432</name>
</gene>
<protein>
    <submittedName>
        <fullName evidence="1">Uncharacterized protein</fullName>
    </submittedName>
</protein>
<dbReference type="AlphaFoldDB" id="A0A655ECZ3"/>
<sequence length="103" mass="11691">MPGTNRHCGILRLADFAYLLHRRFPRPGFPDTIHQPSVAIDQLPGVIPAQLAQPAENFARETGLMQRLLHKLRVIVLLDIIILHDMDERTRFTVFPGACQLVN</sequence>
<organism evidence="1 2">
    <name type="scientific">Salmonella enterica subsp. enterica serovar Bovismorbificans</name>
    <dbReference type="NCBI Taxonomy" id="58097"/>
    <lineage>
        <taxon>Bacteria</taxon>
        <taxon>Pseudomonadati</taxon>
        <taxon>Pseudomonadota</taxon>
        <taxon>Gammaproteobacteria</taxon>
        <taxon>Enterobacterales</taxon>
        <taxon>Enterobacteriaceae</taxon>
        <taxon>Salmonella</taxon>
    </lineage>
</organism>
<reference evidence="1 2" key="1">
    <citation type="submission" date="2015-03" db="EMBL/GenBank/DDBJ databases">
        <authorList>
            <consortium name="Pathogen Informatics"/>
        </authorList>
    </citation>
    <scope>NUCLEOTIDE SEQUENCE [LARGE SCALE GENOMIC DNA]</scope>
    <source>
        <strain evidence="1 2">D4891</strain>
    </source>
</reference>
<dbReference type="EMBL" id="CQPD01000066">
    <property type="protein sequence ID" value="CNV15216.1"/>
    <property type="molecule type" value="Genomic_DNA"/>
</dbReference>
<accession>A0A655ECZ3</accession>
<evidence type="ECO:0000313" key="1">
    <source>
        <dbReference type="EMBL" id="CNV15216.1"/>
    </source>
</evidence>
<name>A0A655ECZ3_SALET</name>
<proteinExistence type="predicted"/>